<dbReference type="AlphaFoldDB" id="A0A383WLZ9"/>
<dbReference type="GO" id="GO:0002940">
    <property type="term" value="P:tRNA N2-guanine methylation"/>
    <property type="evidence" value="ECO:0007669"/>
    <property type="project" value="TreeGrafter"/>
</dbReference>
<evidence type="ECO:0000256" key="9">
    <source>
        <dbReference type="PROSITE-ProRule" id="PRU00958"/>
    </source>
</evidence>
<proteinExistence type="inferred from homology"/>
<dbReference type="NCBIfam" id="TIGR00308">
    <property type="entry name" value="TRM1"/>
    <property type="match status" value="1"/>
</dbReference>
<comment type="similarity">
    <text evidence="9">Belongs to the class I-like SAM-binding methyltransferase superfamily. Trm1 family.</text>
</comment>
<feature type="compositionally biased region" description="Low complexity" evidence="10">
    <location>
        <begin position="617"/>
        <end position="629"/>
    </location>
</feature>
<feature type="region of interest" description="Disordered" evidence="10">
    <location>
        <begin position="501"/>
        <end position="629"/>
    </location>
</feature>
<gene>
    <name evidence="11" type="ORF">BQ4739_LOCUS18714</name>
</gene>
<keyword evidence="5 9" id="KW-0819">tRNA processing</keyword>
<dbReference type="PANTHER" id="PTHR10631:SF3">
    <property type="entry name" value="TRNA (GUANINE(26)-N(2))-DIMETHYLTRANSFERASE"/>
    <property type="match status" value="1"/>
</dbReference>
<feature type="compositionally biased region" description="Low complexity" evidence="10">
    <location>
        <begin position="562"/>
        <end position="590"/>
    </location>
</feature>
<dbReference type="Gene3D" id="3.30.56.70">
    <property type="entry name" value="N2,N2-dimethylguanosine tRNA methyltransferase, C-terminal domain"/>
    <property type="match status" value="1"/>
</dbReference>
<dbReference type="STRING" id="3088.A0A383WLZ9"/>
<dbReference type="GO" id="GO:0160104">
    <property type="term" value="F:tRNA (guanine(26)-N2)-dimethyltransferase activity"/>
    <property type="evidence" value="ECO:0007669"/>
    <property type="project" value="UniProtKB-UniRule"/>
</dbReference>
<evidence type="ECO:0000256" key="10">
    <source>
        <dbReference type="SAM" id="MobiDB-lite"/>
    </source>
</evidence>
<sequence length="629" mass="67410">MAEAAAAAAKPAKNGDQEELREGMARILKKGNDVFYNEAQVTNRDLSVAVLRRFLPQLAQEKAEGKLRKPGQAQKDKRQAKKAAAKAAAADEPVQPAQTGARVLEGLAASGLRSIRYALELDGVSRIDANDLDPAVVESMRANIALNGPRVAARVVPTCSDARLLMLQNPEAYDAIDLDPYGTPAHFLDSALQAVAEGGLLAVTATDMAVLCGNSGEVCWTKYGSYPIHRPYCHEAAVRILLACLESHANRYKRYIVPLLSVHMDFYIRVFVRVFTSAAEIKASASKQAYVWQSQGCDSWWLQPVGQQQQKGSSIKHMPAHGPAVPSNRCPESGAAFLMGGPIWARPLHDQAWVAGLLQQMEEESGRYAQHARLKGILTSVLEELPDVPLYYNVHDMCRTVRCTPPRAEQLRSALINAGFRVSGSHANPLALKTDAPPKVVWDIIRCWVKLHPIKPPEPNSYPAAILSKEIETEADFRKAAGAVPESVKAGVKRFVQNPAFWGPKARHGRPLKPEQQKQQQAQAEQRRTRQQQQQQEGQGAAGAAAADSGSSGGAAAGGSNGSAAAAVAAAAEDAAAEQQQQHGEAAAAADGDDLLSMLYDKEDGEAERPPKKARKVPAAAAAAAAGSS</sequence>
<evidence type="ECO:0000256" key="4">
    <source>
        <dbReference type="ARBA" id="ARBA00022691"/>
    </source>
</evidence>
<dbReference type="PROSITE" id="PS51626">
    <property type="entry name" value="SAM_MT_TRM1"/>
    <property type="match status" value="1"/>
</dbReference>
<dbReference type="Proteomes" id="UP000256970">
    <property type="component" value="Unassembled WGS sequence"/>
</dbReference>
<dbReference type="InterPro" id="IPR042296">
    <property type="entry name" value="tRNA_met_Trm1_C"/>
</dbReference>
<dbReference type="EMBL" id="FNXT01001320">
    <property type="protein sequence ID" value="SZX78431.1"/>
    <property type="molecule type" value="Genomic_DNA"/>
</dbReference>
<feature type="region of interest" description="Disordered" evidence="10">
    <location>
        <begin position="62"/>
        <end position="96"/>
    </location>
</feature>
<evidence type="ECO:0000256" key="5">
    <source>
        <dbReference type="ARBA" id="ARBA00022694"/>
    </source>
</evidence>
<dbReference type="GO" id="GO:0005634">
    <property type="term" value="C:nucleus"/>
    <property type="evidence" value="ECO:0007669"/>
    <property type="project" value="TreeGrafter"/>
</dbReference>
<keyword evidence="6 9" id="KW-0694">RNA-binding</keyword>
<reference evidence="11 12" key="1">
    <citation type="submission" date="2016-10" db="EMBL/GenBank/DDBJ databases">
        <authorList>
            <person name="Cai Z."/>
        </authorList>
    </citation>
    <scope>NUCLEOTIDE SEQUENCE [LARGE SCALE GENOMIC DNA]</scope>
</reference>
<keyword evidence="1 9" id="KW-0820">tRNA-binding</keyword>
<dbReference type="EC" id="2.1.1.216" evidence="7 9"/>
<dbReference type="FunFam" id="3.30.56.70:FF:000001">
    <property type="entry name" value="tRNA (guanine(26)-N(2))-dimethyltransferase"/>
    <property type="match status" value="1"/>
</dbReference>
<feature type="compositionally biased region" description="Low complexity" evidence="10">
    <location>
        <begin position="531"/>
        <end position="550"/>
    </location>
</feature>
<keyword evidence="2 9" id="KW-0489">Methyltransferase</keyword>
<name>A0A383WLZ9_TETOB</name>
<evidence type="ECO:0000256" key="2">
    <source>
        <dbReference type="ARBA" id="ARBA00022603"/>
    </source>
</evidence>
<dbReference type="SUPFAM" id="SSF53335">
    <property type="entry name" value="S-adenosyl-L-methionine-dependent methyltransferases"/>
    <property type="match status" value="1"/>
</dbReference>
<keyword evidence="12" id="KW-1185">Reference proteome</keyword>
<evidence type="ECO:0000256" key="1">
    <source>
        <dbReference type="ARBA" id="ARBA00022555"/>
    </source>
</evidence>
<comment type="catalytic activity">
    <reaction evidence="8 9">
        <text>guanosine(26) in tRNA + 2 S-adenosyl-L-methionine = N(2)-dimethylguanosine(26) in tRNA + 2 S-adenosyl-L-homocysteine + 2 H(+)</text>
        <dbReference type="Rhea" id="RHEA:43140"/>
        <dbReference type="Rhea" id="RHEA-COMP:10359"/>
        <dbReference type="Rhea" id="RHEA-COMP:10360"/>
        <dbReference type="ChEBI" id="CHEBI:15378"/>
        <dbReference type="ChEBI" id="CHEBI:57856"/>
        <dbReference type="ChEBI" id="CHEBI:59789"/>
        <dbReference type="ChEBI" id="CHEBI:74269"/>
        <dbReference type="ChEBI" id="CHEBI:74513"/>
        <dbReference type="EC" id="2.1.1.216"/>
    </reaction>
</comment>
<dbReference type="Gene3D" id="3.40.50.150">
    <property type="entry name" value="Vaccinia Virus protein VP39"/>
    <property type="match status" value="1"/>
</dbReference>
<keyword evidence="3 9" id="KW-0808">Transferase</keyword>
<evidence type="ECO:0000256" key="8">
    <source>
        <dbReference type="ARBA" id="ARBA00051897"/>
    </source>
</evidence>
<evidence type="ECO:0000256" key="3">
    <source>
        <dbReference type="ARBA" id="ARBA00022679"/>
    </source>
</evidence>
<dbReference type="CDD" id="cd02440">
    <property type="entry name" value="AdoMet_MTases"/>
    <property type="match status" value="1"/>
</dbReference>
<evidence type="ECO:0000256" key="6">
    <source>
        <dbReference type="ARBA" id="ARBA00022884"/>
    </source>
</evidence>
<dbReference type="InterPro" id="IPR002905">
    <property type="entry name" value="Trm1"/>
</dbReference>
<dbReference type="InterPro" id="IPR029063">
    <property type="entry name" value="SAM-dependent_MTases_sf"/>
</dbReference>
<dbReference type="PANTHER" id="PTHR10631">
    <property type="entry name" value="N 2 ,N 2 -DIMETHYLGUANOSINE TRNA METHYLTRANSFERASE"/>
    <property type="match status" value="1"/>
</dbReference>
<evidence type="ECO:0000313" key="11">
    <source>
        <dbReference type="EMBL" id="SZX78431.1"/>
    </source>
</evidence>
<keyword evidence="4 9" id="KW-0949">S-adenosyl-L-methionine</keyword>
<dbReference type="Pfam" id="PF02005">
    <property type="entry name" value="TRM"/>
    <property type="match status" value="1"/>
</dbReference>
<dbReference type="GO" id="GO:0000049">
    <property type="term" value="F:tRNA binding"/>
    <property type="evidence" value="ECO:0007669"/>
    <property type="project" value="UniProtKB-UniRule"/>
</dbReference>
<evidence type="ECO:0000313" key="12">
    <source>
        <dbReference type="Proteomes" id="UP000256970"/>
    </source>
</evidence>
<feature type="compositionally biased region" description="Low complexity" evidence="10">
    <location>
        <begin position="85"/>
        <end position="96"/>
    </location>
</feature>
<organism evidence="11 12">
    <name type="scientific">Tetradesmus obliquus</name>
    <name type="common">Green alga</name>
    <name type="synonym">Acutodesmus obliquus</name>
    <dbReference type="NCBI Taxonomy" id="3088"/>
    <lineage>
        <taxon>Eukaryota</taxon>
        <taxon>Viridiplantae</taxon>
        <taxon>Chlorophyta</taxon>
        <taxon>core chlorophytes</taxon>
        <taxon>Chlorophyceae</taxon>
        <taxon>CS clade</taxon>
        <taxon>Sphaeropleales</taxon>
        <taxon>Scenedesmaceae</taxon>
        <taxon>Tetradesmus</taxon>
    </lineage>
</organism>
<protein>
    <recommendedName>
        <fullName evidence="7 9">tRNA (guanine(26)-N(2))-dimethyltransferase</fullName>
        <ecNumber evidence="7 9">2.1.1.216</ecNumber>
    </recommendedName>
</protein>
<accession>A0A383WLZ9</accession>
<feature type="compositionally biased region" description="Gly residues" evidence="10">
    <location>
        <begin position="551"/>
        <end position="561"/>
    </location>
</feature>
<evidence type="ECO:0000256" key="7">
    <source>
        <dbReference type="ARBA" id="ARBA00039099"/>
    </source>
</evidence>